<comment type="function">
    <text evidence="4">Located at the polypeptide exit tunnel on the outside of the subunit.</text>
</comment>
<comment type="subunit">
    <text evidence="4">Part of the 50S ribosomal subunit.</text>
</comment>
<evidence type="ECO:0000256" key="4">
    <source>
        <dbReference type="HAMAP-Rule" id="MF_01326"/>
    </source>
</evidence>
<keyword evidence="2 4" id="KW-0689">Ribosomal protein</keyword>
<evidence type="ECO:0000259" key="5">
    <source>
        <dbReference type="SMART" id="SM00739"/>
    </source>
</evidence>
<comment type="caution">
    <text evidence="6">The sequence shown here is derived from an EMBL/GenBank/DDBJ whole genome shotgun (WGS) entry which is preliminary data.</text>
</comment>
<dbReference type="SUPFAM" id="SSF50104">
    <property type="entry name" value="Translation proteins SH3-like domain"/>
    <property type="match status" value="1"/>
</dbReference>
<dbReference type="InterPro" id="IPR014722">
    <property type="entry name" value="Rib_uL2_dom2"/>
</dbReference>
<protein>
    <recommendedName>
        <fullName evidence="4">Large ribosomal subunit protein uL24</fullName>
    </recommendedName>
</protein>
<dbReference type="Gene3D" id="2.30.30.30">
    <property type="match status" value="1"/>
</dbReference>
<dbReference type="CDD" id="cd06089">
    <property type="entry name" value="KOW_RPL26"/>
    <property type="match status" value="1"/>
</dbReference>
<dbReference type="Pfam" id="PF16906">
    <property type="entry name" value="Ribosomal_L26"/>
    <property type="match status" value="1"/>
</dbReference>
<gene>
    <name evidence="4" type="primary">rpl24</name>
    <name evidence="6" type="ORF">ENO04_04290</name>
</gene>
<sequence length="130" mass="15078">MTTLTKSKKPSKQRKAMFQAPLHIRRKFMTAPLSDELVEKYGVKRLPVRKGDKVRIMRGEFTGVEGKVTRVDLRKMRIYVEGVTRQRMDGTPVFVPIHPSKVMIIELDLSDQKRKELIEKKKKQVVSRSG</sequence>
<proteinExistence type="inferred from homology"/>
<dbReference type="GO" id="GO:0006412">
    <property type="term" value="P:translation"/>
    <property type="evidence" value="ECO:0007669"/>
    <property type="project" value="UniProtKB-UniRule"/>
</dbReference>
<comment type="similarity">
    <text evidence="1 4">Belongs to the universal ribosomal protein uL24 family.</text>
</comment>
<organism evidence="6">
    <name type="scientific">Fervidicoccus fontis</name>
    <dbReference type="NCBI Taxonomy" id="683846"/>
    <lineage>
        <taxon>Archaea</taxon>
        <taxon>Thermoproteota</taxon>
        <taxon>Thermoprotei</taxon>
        <taxon>Fervidicoccales</taxon>
        <taxon>Fervidicoccaceae</taxon>
        <taxon>Fervidicoccus</taxon>
    </lineage>
</organism>
<dbReference type="HAMAP" id="MF_01326_A">
    <property type="entry name" value="Ribosomal_uL24_A"/>
    <property type="match status" value="1"/>
</dbReference>
<dbReference type="NCBIfam" id="TIGR01080">
    <property type="entry name" value="rplX_A_E"/>
    <property type="match status" value="1"/>
</dbReference>
<dbReference type="GO" id="GO:0003735">
    <property type="term" value="F:structural constituent of ribosome"/>
    <property type="evidence" value="ECO:0007669"/>
    <property type="project" value="UniProtKB-UniRule"/>
</dbReference>
<dbReference type="InterPro" id="IPR005756">
    <property type="entry name" value="Ribosomal_uL24_euk/arc"/>
</dbReference>
<dbReference type="FunFam" id="2.30.30.30:FF:000009">
    <property type="entry name" value="60S ribosomal protein L26"/>
    <property type="match status" value="1"/>
</dbReference>
<comment type="function">
    <text evidence="4">One of two assembly initiator proteins, it binds directly to the 5'-end of the 23S rRNA, where it nucleates assembly of the 50S subunit.</text>
</comment>
<dbReference type="Pfam" id="PF00467">
    <property type="entry name" value="KOW"/>
    <property type="match status" value="1"/>
</dbReference>
<reference evidence="6" key="1">
    <citation type="journal article" date="2020" name="mSystems">
        <title>Genome- and Community-Level Interaction Insights into Carbon Utilization and Element Cycling Functions of Hydrothermarchaeota in Hydrothermal Sediment.</title>
        <authorList>
            <person name="Zhou Z."/>
            <person name="Liu Y."/>
            <person name="Xu W."/>
            <person name="Pan J."/>
            <person name="Luo Z.H."/>
            <person name="Li M."/>
        </authorList>
    </citation>
    <scope>NUCLEOTIDE SEQUENCE [LARGE SCALE GENOMIC DNA]</scope>
    <source>
        <strain evidence="6">SpSt-123</strain>
    </source>
</reference>
<dbReference type="GO" id="GO:0015934">
    <property type="term" value="C:large ribosomal subunit"/>
    <property type="evidence" value="ECO:0007669"/>
    <property type="project" value="UniProtKB-UniRule"/>
</dbReference>
<dbReference type="InterPro" id="IPR005824">
    <property type="entry name" value="KOW"/>
</dbReference>
<dbReference type="GO" id="GO:0019843">
    <property type="term" value="F:rRNA binding"/>
    <property type="evidence" value="ECO:0007669"/>
    <property type="project" value="UniProtKB-UniRule"/>
</dbReference>
<evidence type="ECO:0000313" key="6">
    <source>
        <dbReference type="EMBL" id="HDS10815.1"/>
    </source>
</evidence>
<dbReference type="SMART" id="SM00739">
    <property type="entry name" value="KOW"/>
    <property type="match status" value="1"/>
</dbReference>
<evidence type="ECO:0000256" key="3">
    <source>
        <dbReference type="ARBA" id="ARBA00023274"/>
    </source>
</evidence>
<keyword evidence="4" id="KW-0694">RNA-binding</keyword>
<dbReference type="PANTHER" id="PTHR11143">
    <property type="entry name" value="60S RIBOSOMAL PROTEIN L26 FAMILY MEMBER"/>
    <property type="match status" value="1"/>
</dbReference>
<keyword evidence="3 4" id="KW-0687">Ribonucleoprotein</keyword>
<evidence type="ECO:0000256" key="2">
    <source>
        <dbReference type="ARBA" id="ARBA00022980"/>
    </source>
</evidence>
<dbReference type="InterPro" id="IPR008991">
    <property type="entry name" value="Translation_prot_SH3-like_sf"/>
</dbReference>
<feature type="domain" description="KOW" evidence="5">
    <location>
        <begin position="47"/>
        <end position="74"/>
    </location>
</feature>
<dbReference type="AlphaFoldDB" id="A0A7C1E474"/>
<name>A0A7C1E474_9CREN</name>
<dbReference type="InterPro" id="IPR041988">
    <property type="entry name" value="Ribosomal_uL24_KOW"/>
</dbReference>
<dbReference type="EMBL" id="DSDY01000134">
    <property type="protein sequence ID" value="HDS10815.1"/>
    <property type="molecule type" value="Genomic_DNA"/>
</dbReference>
<evidence type="ECO:0000256" key="1">
    <source>
        <dbReference type="ARBA" id="ARBA00010618"/>
    </source>
</evidence>
<accession>A0A7C1E474</accession>
<keyword evidence="4" id="KW-0699">rRNA-binding</keyword>